<evidence type="ECO:0000313" key="4">
    <source>
        <dbReference type="Proteomes" id="UP001595075"/>
    </source>
</evidence>
<accession>A0ABR4BUT1</accession>
<keyword evidence="2" id="KW-0472">Membrane</keyword>
<gene>
    <name evidence="3" type="ORF">VTL71DRAFT_7681</name>
</gene>
<dbReference type="Proteomes" id="UP001595075">
    <property type="component" value="Unassembled WGS sequence"/>
</dbReference>
<keyword evidence="4" id="KW-1185">Reference proteome</keyword>
<reference evidence="3 4" key="1">
    <citation type="journal article" date="2024" name="Commun. Biol.">
        <title>Comparative genomic analysis of thermophilic fungi reveals convergent evolutionary adaptations and gene losses.</title>
        <authorList>
            <person name="Steindorff A.S."/>
            <person name="Aguilar-Pontes M.V."/>
            <person name="Robinson A.J."/>
            <person name="Andreopoulos B."/>
            <person name="LaButti K."/>
            <person name="Kuo A."/>
            <person name="Mondo S."/>
            <person name="Riley R."/>
            <person name="Otillar R."/>
            <person name="Haridas S."/>
            <person name="Lipzen A."/>
            <person name="Grimwood J."/>
            <person name="Schmutz J."/>
            <person name="Clum A."/>
            <person name="Reid I.D."/>
            <person name="Moisan M.C."/>
            <person name="Butler G."/>
            <person name="Nguyen T.T.M."/>
            <person name="Dewar K."/>
            <person name="Conant G."/>
            <person name="Drula E."/>
            <person name="Henrissat B."/>
            <person name="Hansel C."/>
            <person name="Singer S."/>
            <person name="Hutchinson M.I."/>
            <person name="de Vries R.P."/>
            <person name="Natvig D.O."/>
            <person name="Powell A.J."/>
            <person name="Tsang A."/>
            <person name="Grigoriev I.V."/>
        </authorList>
    </citation>
    <scope>NUCLEOTIDE SEQUENCE [LARGE SCALE GENOMIC DNA]</scope>
    <source>
        <strain evidence="3 4">CBS 494.80</strain>
    </source>
</reference>
<sequence length="199" mass="22228">MVNGGIYTMTVATDTTSNRPNSHIEIYYLNIRPDQTTYQSSTHPPTEPMARKTTQPPKSSLSRILTLTTLFTYHILLLASFGFSILTSYTNTHINMQTNTHTKTTTITNPNLNHDPHTLHYTLTKPESALPFFARSHNIHFDASEGQDREMMERVGRVVGVGMNTDLGMGEVRGVGGDWDIDRVEADESVNETEGISAR</sequence>
<comment type="caution">
    <text evidence="3">The sequence shown here is derived from an EMBL/GenBank/DDBJ whole genome shotgun (WGS) entry which is preliminary data.</text>
</comment>
<organism evidence="3 4">
    <name type="scientific">Oculimacula yallundae</name>
    <dbReference type="NCBI Taxonomy" id="86028"/>
    <lineage>
        <taxon>Eukaryota</taxon>
        <taxon>Fungi</taxon>
        <taxon>Dikarya</taxon>
        <taxon>Ascomycota</taxon>
        <taxon>Pezizomycotina</taxon>
        <taxon>Leotiomycetes</taxon>
        <taxon>Helotiales</taxon>
        <taxon>Ploettnerulaceae</taxon>
        <taxon>Oculimacula</taxon>
    </lineage>
</organism>
<feature type="region of interest" description="Disordered" evidence="1">
    <location>
        <begin position="36"/>
        <end position="58"/>
    </location>
</feature>
<keyword evidence="2" id="KW-0812">Transmembrane</keyword>
<feature type="transmembrane region" description="Helical" evidence="2">
    <location>
        <begin position="64"/>
        <end position="86"/>
    </location>
</feature>
<protein>
    <submittedName>
        <fullName evidence="3">Uncharacterized protein</fullName>
    </submittedName>
</protein>
<evidence type="ECO:0000313" key="3">
    <source>
        <dbReference type="EMBL" id="KAL2061408.1"/>
    </source>
</evidence>
<evidence type="ECO:0000256" key="2">
    <source>
        <dbReference type="SAM" id="Phobius"/>
    </source>
</evidence>
<proteinExistence type="predicted"/>
<name>A0ABR4BUT1_9HELO</name>
<dbReference type="EMBL" id="JAZHXI010000019">
    <property type="protein sequence ID" value="KAL2061408.1"/>
    <property type="molecule type" value="Genomic_DNA"/>
</dbReference>
<evidence type="ECO:0000256" key="1">
    <source>
        <dbReference type="SAM" id="MobiDB-lite"/>
    </source>
</evidence>
<keyword evidence="2" id="KW-1133">Transmembrane helix</keyword>